<dbReference type="Proteomes" id="UP000051276">
    <property type="component" value="Unassembled WGS sequence"/>
</dbReference>
<keyword evidence="1" id="KW-0472">Membrane</keyword>
<sequence>MSSLAEYFHTDWEAMTTNDWVGLVMTVVVFLLMVGLYFYALRPKNREKLESRRFIPMEEDKIDSGEKNGG</sequence>
<keyword evidence="5" id="KW-1185">Reference proteome</keyword>
<accession>A0A0T5YV80</accession>
<proteinExistence type="predicted"/>
<dbReference type="RefSeq" id="WP_006475225.1">
    <property type="nucleotide sequence ID" value="NZ_KQ557037.1"/>
</dbReference>
<dbReference type="EMBL" id="LMXI01000165">
    <property type="protein sequence ID" value="KRT59336.1"/>
    <property type="molecule type" value="Genomic_DNA"/>
</dbReference>
<dbReference type="OrthoDB" id="5797197at2"/>
<protein>
    <submittedName>
        <fullName evidence="2">Cbb3-type cytochrome oxidase component FixQ</fullName>
    </submittedName>
    <submittedName>
        <fullName evidence="3">Cytochrome c oxidase cbb3-type subunit 4</fullName>
    </submittedName>
</protein>
<organism evidence="2 5">
    <name type="scientific">endosymbiont of Ridgeia piscesae</name>
    <dbReference type="NCBI Taxonomy" id="54398"/>
    <lineage>
        <taxon>Bacteria</taxon>
        <taxon>Pseudomonadati</taxon>
        <taxon>Pseudomonadota</taxon>
        <taxon>Gammaproteobacteria</taxon>
        <taxon>sulfur-oxidizing symbionts</taxon>
    </lineage>
</organism>
<dbReference type="AlphaFoldDB" id="A0A0T5YV80"/>
<evidence type="ECO:0000313" key="2">
    <source>
        <dbReference type="EMBL" id="KRT54477.1"/>
    </source>
</evidence>
<keyword evidence="1" id="KW-1133">Transmembrane helix</keyword>
<evidence type="ECO:0000313" key="5">
    <source>
        <dbReference type="Proteomes" id="UP000051634"/>
    </source>
</evidence>
<dbReference type="Proteomes" id="UP000051634">
    <property type="component" value="Unassembled WGS sequence"/>
</dbReference>
<evidence type="ECO:0000256" key="1">
    <source>
        <dbReference type="SAM" id="Phobius"/>
    </source>
</evidence>
<reference evidence="4 5" key="1">
    <citation type="submission" date="2015-11" db="EMBL/GenBank/DDBJ databases">
        <title>The genome of Candidatus Endoriftia persephone in Ridgeia piscesae and population structure of the North Eastern Pacific vestimentiferan symbionts.</title>
        <authorList>
            <person name="Perez M."/>
            <person name="Juniper K.S."/>
        </authorList>
    </citation>
    <scope>NUCLEOTIDE SEQUENCE [LARGE SCALE GENOMIC DNA]</scope>
    <source>
        <strain evidence="3">Ind10</strain>
        <strain evidence="2">Ind11</strain>
    </source>
</reference>
<gene>
    <name evidence="2" type="ORF">Ga0074115_1073</name>
    <name evidence="3" type="ORF">Ga0076813_15295</name>
</gene>
<dbReference type="STRING" id="54398.Ga0074115_1073"/>
<evidence type="ECO:0000313" key="4">
    <source>
        <dbReference type="Proteomes" id="UP000051276"/>
    </source>
</evidence>
<name>A0A0T5YV80_9GAMM</name>
<feature type="transmembrane region" description="Helical" evidence="1">
    <location>
        <begin position="20"/>
        <end position="41"/>
    </location>
</feature>
<comment type="caution">
    <text evidence="2">The sequence shown here is derived from an EMBL/GenBank/DDBJ whole genome shotgun (WGS) entry which is preliminary data.</text>
</comment>
<keyword evidence="1" id="KW-0812">Transmembrane</keyword>
<evidence type="ECO:0000313" key="3">
    <source>
        <dbReference type="EMBL" id="KRT59336.1"/>
    </source>
</evidence>
<dbReference type="EMBL" id="LDXT01000090">
    <property type="protein sequence ID" value="KRT54477.1"/>
    <property type="molecule type" value="Genomic_DNA"/>
</dbReference>